<keyword evidence="7 15" id="KW-0067">ATP-binding</keyword>
<comment type="catalytic activity">
    <reaction evidence="11">
        <text>Couples ATP hydrolysis with the unwinding of duplex DNA by translocating in the 3'-5' direction.</text>
        <dbReference type="EC" id="5.6.2.4"/>
    </reaction>
</comment>
<evidence type="ECO:0000256" key="7">
    <source>
        <dbReference type="ARBA" id="ARBA00022840"/>
    </source>
</evidence>
<dbReference type="GO" id="GO:0004527">
    <property type="term" value="F:exonuclease activity"/>
    <property type="evidence" value="ECO:0007669"/>
    <property type="project" value="UniProtKB-KW"/>
</dbReference>
<evidence type="ECO:0000256" key="5">
    <source>
        <dbReference type="ARBA" id="ARBA00022806"/>
    </source>
</evidence>
<dbReference type="InterPro" id="IPR027417">
    <property type="entry name" value="P-loop_NTPase"/>
</dbReference>
<dbReference type="AlphaFoldDB" id="A0A501PP09"/>
<keyword evidence="6" id="KW-0269">Exonuclease</keyword>
<evidence type="ECO:0000256" key="4">
    <source>
        <dbReference type="ARBA" id="ARBA00022801"/>
    </source>
</evidence>
<dbReference type="Pfam" id="PF00580">
    <property type="entry name" value="UvrD-helicase"/>
    <property type="match status" value="1"/>
</dbReference>
<dbReference type="GO" id="GO:0033202">
    <property type="term" value="C:DNA helicase complex"/>
    <property type="evidence" value="ECO:0007669"/>
    <property type="project" value="TreeGrafter"/>
</dbReference>
<dbReference type="Gene3D" id="3.90.320.10">
    <property type="match status" value="1"/>
</dbReference>
<dbReference type="EC" id="5.6.2.4" evidence="12"/>
<keyword evidence="4 15" id="KW-0378">Hydrolase</keyword>
<dbReference type="SUPFAM" id="SSF52980">
    <property type="entry name" value="Restriction endonuclease-like"/>
    <property type="match status" value="1"/>
</dbReference>
<gene>
    <name evidence="18" type="primary">addA</name>
    <name evidence="18" type="ORF">FIV46_06430</name>
</gene>
<evidence type="ECO:0000256" key="1">
    <source>
        <dbReference type="ARBA" id="ARBA00022722"/>
    </source>
</evidence>
<dbReference type="PANTHER" id="PTHR11070:SF2">
    <property type="entry name" value="ATP-DEPENDENT DNA HELICASE SRS2"/>
    <property type="match status" value="1"/>
</dbReference>
<dbReference type="InterPro" id="IPR038726">
    <property type="entry name" value="PDDEXK_AddAB-type"/>
</dbReference>
<dbReference type="Gene3D" id="3.40.50.300">
    <property type="entry name" value="P-loop containing nucleotide triphosphate hydrolases"/>
    <property type="match status" value="4"/>
</dbReference>
<protein>
    <recommendedName>
        <fullName evidence="12">DNA 3'-5' helicase</fullName>
        <ecNumber evidence="12">5.6.2.4</ecNumber>
    </recommendedName>
    <alternativeName>
        <fullName evidence="13">DNA 3'-5' helicase II</fullName>
    </alternativeName>
</protein>
<evidence type="ECO:0000256" key="3">
    <source>
        <dbReference type="ARBA" id="ARBA00022763"/>
    </source>
</evidence>
<dbReference type="InterPro" id="IPR014151">
    <property type="entry name" value="DNA_helicase_AddA"/>
</dbReference>
<dbReference type="GO" id="GO:0000725">
    <property type="term" value="P:recombinational repair"/>
    <property type="evidence" value="ECO:0007669"/>
    <property type="project" value="TreeGrafter"/>
</dbReference>
<evidence type="ECO:0000256" key="9">
    <source>
        <dbReference type="ARBA" id="ARBA00023204"/>
    </source>
</evidence>
<dbReference type="PROSITE" id="PS51198">
    <property type="entry name" value="UVRD_HELICASE_ATP_BIND"/>
    <property type="match status" value="1"/>
</dbReference>
<feature type="domain" description="UvrD-like helicase ATP-binding" evidence="16">
    <location>
        <begin position="1"/>
        <end position="486"/>
    </location>
</feature>
<name>A0A501PP09_9PROT</name>
<dbReference type="OrthoDB" id="9810135at2"/>
<dbReference type="PROSITE" id="PS51217">
    <property type="entry name" value="UVRD_HELICASE_CTER"/>
    <property type="match status" value="1"/>
</dbReference>
<dbReference type="SUPFAM" id="SSF52540">
    <property type="entry name" value="P-loop containing nucleoside triphosphate hydrolases"/>
    <property type="match status" value="1"/>
</dbReference>
<dbReference type="Gene3D" id="1.10.486.10">
    <property type="entry name" value="PCRA, domain 4"/>
    <property type="match status" value="1"/>
</dbReference>
<dbReference type="PANTHER" id="PTHR11070">
    <property type="entry name" value="UVRD / RECB / PCRA DNA HELICASE FAMILY MEMBER"/>
    <property type="match status" value="1"/>
</dbReference>
<keyword evidence="19" id="KW-1185">Reference proteome</keyword>
<dbReference type="GO" id="GO:0005524">
    <property type="term" value="F:ATP binding"/>
    <property type="evidence" value="ECO:0007669"/>
    <property type="project" value="UniProtKB-UniRule"/>
</dbReference>
<dbReference type="RefSeq" id="WP_139939622.1">
    <property type="nucleotide sequence ID" value="NZ_JBHSYP010000003.1"/>
</dbReference>
<dbReference type="Pfam" id="PF13361">
    <property type="entry name" value="UvrD_C"/>
    <property type="match status" value="1"/>
</dbReference>
<keyword evidence="2 15" id="KW-0547">Nucleotide-binding</keyword>
<evidence type="ECO:0000256" key="10">
    <source>
        <dbReference type="ARBA" id="ARBA00023235"/>
    </source>
</evidence>
<dbReference type="GO" id="GO:0005829">
    <property type="term" value="C:cytosol"/>
    <property type="evidence" value="ECO:0007669"/>
    <property type="project" value="TreeGrafter"/>
</dbReference>
<dbReference type="EMBL" id="VFIY01000005">
    <property type="protein sequence ID" value="TPD61842.1"/>
    <property type="molecule type" value="Genomic_DNA"/>
</dbReference>
<keyword evidence="3" id="KW-0227">DNA damage</keyword>
<dbReference type="NCBIfam" id="TIGR02784">
    <property type="entry name" value="addA_alphas"/>
    <property type="match status" value="1"/>
</dbReference>
<accession>A0A501PP09</accession>
<feature type="binding site" evidence="15">
    <location>
        <begin position="21"/>
        <end position="28"/>
    </location>
    <ligand>
        <name>ATP</name>
        <dbReference type="ChEBI" id="CHEBI:30616"/>
    </ligand>
</feature>
<dbReference type="Pfam" id="PF12705">
    <property type="entry name" value="PDDEXK_1"/>
    <property type="match status" value="1"/>
</dbReference>
<evidence type="ECO:0000313" key="18">
    <source>
        <dbReference type="EMBL" id="TPD61842.1"/>
    </source>
</evidence>
<evidence type="ECO:0000256" key="2">
    <source>
        <dbReference type="ARBA" id="ARBA00022741"/>
    </source>
</evidence>
<evidence type="ECO:0000256" key="14">
    <source>
        <dbReference type="ARBA" id="ARBA00048988"/>
    </source>
</evidence>
<keyword evidence="9" id="KW-0234">DNA repair</keyword>
<sequence length="1142" mass="127330">MSQTPEQRRASDPAASVWVGASAGTGKTFVLTNRVLRLLLDGEQASPERLLCLTFTKAAAAEMANRINDRLAVWAVCSEEQLERELVGLLDHNPSEDIRQRARKLFAEVLEVPGGLKIQTIHSFCQSLLGRFPIEASLAPHFQVMDELTAGEHLQHARDIIFSEARSEGNTALAEALSHISARVAEQTFAELIQELISERGQLDRLMDRFGTVAEVVFKLRNFLGLRPTETADDVMQAACAEENFDGAGLRMVLPHLLAGGKSDKDKAEVMAPWLSTPDARGALFADYSGAFLTKKGEPLARPATKKVLEACPQTQDILQQEAERLIRINERLALVAMLDNTKALLAIGEAFGSAYGESKKRHAVLDYDDLILTVTTLLGKPDVADWILFKLDGGIDHILIDEAQDTNPEQWQVIRTLAGEFFAGEGSRDVTRTIFAVGDVKQSIYSFQRADPRQFVATRKHFETRAGAVELDFHDVSLDLSFRSTSAVLNVVDRVFEAPEHRLALSFSHEEIIHQPHRSGEAGLVELWPVESMPEEPIEEEWSPPKIQKPSRSPEMRLARRIADTIHGWLGRGEKLHSADRAITPGDILILVRRRGKFDDYLIRALKTRGIPVAGQDKMVLTDQLAVQDLMATGRFVLLPDDDLTLAVVLKSPLVGFSEQDLFDLAHGRKKGESLWASLLKRRGDNECFAAATDYLTSLTNFADYAPPFEFFSYLLGPLGGREKILARLGEEASDPMDEFLSLAMAYEQNNVSSLQGFLGWVGRSKMEIKRDMEQGQDQVRIMTVHGAKGLQAPIVFLPDTCQVPSRDKKILWAEQDGVPLMLWPGSSANALGPAKEVQEENRRVRDEEYLRLLYVALTRAEDRLYVAGWEGKQGRKDGSWYSLVEQALRGMDGIEELQGWNDQPLLRFANPQEKEIKRREIDVTTSIVLPPLPAWARAVPEAEPVPPRPLTPSRPVEEEPAVLSPLTMRERQAREEQRFHRGRLIHRLLEILPGLEPGTRENAAGKYLSQPAHGLSGTDQAQIAREVTTLLEDARFAALFGPESRAEVPVVGLVGTTPVSGQVDRLVKTDGEILIVDYKTNRPPPSSADKVPALYLRQMAAYRHILRDIYPGYMIRTALLWTDVAKLMELPDDLLDQVNF</sequence>
<evidence type="ECO:0000259" key="16">
    <source>
        <dbReference type="PROSITE" id="PS51198"/>
    </source>
</evidence>
<dbReference type="InterPro" id="IPR011335">
    <property type="entry name" value="Restrct_endonuc-II-like"/>
</dbReference>
<comment type="catalytic activity">
    <reaction evidence="14">
        <text>ATP + H2O = ADP + phosphate + H(+)</text>
        <dbReference type="Rhea" id="RHEA:13065"/>
        <dbReference type="ChEBI" id="CHEBI:15377"/>
        <dbReference type="ChEBI" id="CHEBI:15378"/>
        <dbReference type="ChEBI" id="CHEBI:30616"/>
        <dbReference type="ChEBI" id="CHEBI:43474"/>
        <dbReference type="ChEBI" id="CHEBI:456216"/>
        <dbReference type="EC" id="5.6.2.4"/>
    </reaction>
</comment>
<evidence type="ECO:0000256" key="11">
    <source>
        <dbReference type="ARBA" id="ARBA00034617"/>
    </source>
</evidence>
<dbReference type="InterPro" id="IPR000212">
    <property type="entry name" value="DNA_helicase_UvrD/REP"/>
</dbReference>
<dbReference type="GO" id="GO:0003677">
    <property type="term" value="F:DNA binding"/>
    <property type="evidence" value="ECO:0007669"/>
    <property type="project" value="UniProtKB-KW"/>
</dbReference>
<dbReference type="InterPro" id="IPR014016">
    <property type="entry name" value="UvrD-like_ATP-bd"/>
</dbReference>
<comment type="caution">
    <text evidence="18">The sequence shown here is derived from an EMBL/GenBank/DDBJ whole genome shotgun (WGS) entry which is preliminary data.</text>
</comment>
<dbReference type="InterPro" id="IPR014017">
    <property type="entry name" value="DNA_helicase_UvrD-like_C"/>
</dbReference>
<evidence type="ECO:0000256" key="6">
    <source>
        <dbReference type="ARBA" id="ARBA00022839"/>
    </source>
</evidence>
<dbReference type="Proteomes" id="UP000319148">
    <property type="component" value="Unassembled WGS sequence"/>
</dbReference>
<organism evidence="18 19">
    <name type="scientific">Emcibacter nanhaiensis</name>
    <dbReference type="NCBI Taxonomy" id="1505037"/>
    <lineage>
        <taxon>Bacteria</taxon>
        <taxon>Pseudomonadati</taxon>
        <taxon>Pseudomonadota</taxon>
        <taxon>Alphaproteobacteria</taxon>
        <taxon>Emcibacterales</taxon>
        <taxon>Emcibacteraceae</taxon>
        <taxon>Emcibacter</taxon>
    </lineage>
</organism>
<evidence type="ECO:0000313" key="19">
    <source>
        <dbReference type="Proteomes" id="UP000319148"/>
    </source>
</evidence>
<feature type="domain" description="UvrD-like helicase C-terminal" evidence="17">
    <location>
        <begin position="516"/>
        <end position="791"/>
    </location>
</feature>
<keyword evidence="5 15" id="KW-0347">Helicase</keyword>
<evidence type="ECO:0000256" key="12">
    <source>
        <dbReference type="ARBA" id="ARBA00034808"/>
    </source>
</evidence>
<keyword evidence="10" id="KW-0413">Isomerase</keyword>
<evidence type="ECO:0000256" key="8">
    <source>
        <dbReference type="ARBA" id="ARBA00023125"/>
    </source>
</evidence>
<evidence type="ECO:0000256" key="15">
    <source>
        <dbReference type="PROSITE-ProRule" id="PRU00560"/>
    </source>
</evidence>
<proteinExistence type="predicted"/>
<evidence type="ECO:0000259" key="17">
    <source>
        <dbReference type="PROSITE" id="PS51217"/>
    </source>
</evidence>
<dbReference type="GO" id="GO:0043138">
    <property type="term" value="F:3'-5' DNA helicase activity"/>
    <property type="evidence" value="ECO:0007669"/>
    <property type="project" value="UniProtKB-EC"/>
</dbReference>
<dbReference type="InterPro" id="IPR011604">
    <property type="entry name" value="PDDEXK-like_dom_sf"/>
</dbReference>
<keyword evidence="8" id="KW-0238">DNA-binding</keyword>
<reference evidence="19" key="1">
    <citation type="submission" date="2019-06" db="EMBL/GenBank/DDBJ databases">
        <title>The complete genome of Emcibacter congregatus ZYLT.</title>
        <authorList>
            <person name="Zhao Z."/>
        </authorList>
    </citation>
    <scope>NUCLEOTIDE SEQUENCE [LARGE SCALE GENOMIC DNA]</scope>
    <source>
        <strain evidence="19">MCCC 1A06723</strain>
    </source>
</reference>
<keyword evidence="1" id="KW-0540">Nuclease</keyword>
<evidence type="ECO:0000256" key="13">
    <source>
        <dbReference type="ARBA" id="ARBA00034923"/>
    </source>
</evidence>